<feature type="region of interest" description="Disordered" evidence="1">
    <location>
        <begin position="174"/>
        <end position="198"/>
    </location>
</feature>
<evidence type="ECO:0000313" key="2">
    <source>
        <dbReference type="EMBL" id="OCH86269.1"/>
    </source>
</evidence>
<accession>A0A8E2AN08</accession>
<protein>
    <submittedName>
        <fullName evidence="2">Uncharacterized protein</fullName>
    </submittedName>
</protein>
<dbReference type="AlphaFoldDB" id="A0A8E2AN08"/>
<proteinExistence type="predicted"/>
<reference evidence="2 3" key="1">
    <citation type="submission" date="2016-07" db="EMBL/GenBank/DDBJ databases">
        <title>Draft genome of the white-rot fungus Obba rivulosa 3A-2.</title>
        <authorList>
            <consortium name="DOE Joint Genome Institute"/>
            <person name="Miettinen O."/>
            <person name="Riley R."/>
            <person name="Acob R."/>
            <person name="Barry K."/>
            <person name="Cullen D."/>
            <person name="De Vries R."/>
            <person name="Hainaut M."/>
            <person name="Hatakka A."/>
            <person name="Henrissat B."/>
            <person name="Hilden K."/>
            <person name="Kuo R."/>
            <person name="Labutti K."/>
            <person name="Lipzen A."/>
            <person name="Makela M.R."/>
            <person name="Sandor L."/>
            <person name="Spatafora J.W."/>
            <person name="Grigoriev I.V."/>
            <person name="Hibbett D.S."/>
        </authorList>
    </citation>
    <scope>NUCLEOTIDE SEQUENCE [LARGE SCALE GENOMIC DNA]</scope>
    <source>
        <strain evidence="2 3">3A-2</strain>
    </source>
</reference>
<sequence length="264" mass="29700">MESYWQTPASNPWGTVGYRGPYQDYVAPHSAAGSTPHHSWNPLPLFQSPDQYESDIIMTCDDDSETDGMSIDPTIRRYPWQLDNMPGWDLKAIRDYDNRLPIRLAMFMCTEKSSSLEDVDMEDVETLSNEHSTPYIRGEVMAEADVPVSVGARTTDEADLTELAHSQEIRHAPTRDVTSVHHDSADDGQGLTPEGDTSGIAADAVRNYPHINYDDCPRTYVEKLVNVCRMTQVGEQMGSIYPREVQCSWGQLSIFSRAFDVLDE</sequence>
<evidence type="ECO:0000313" key="3">
    <source>
        <dbReference type="Proteomes" id="UP000250043"/>
    </source>
</evidence>
<dbReference type="Proteomes" id="UP000250043">
    <property type="component" value="Unassembled WGS sequence"/>
</dbReference>
<feature type="compositionally biased region" description="Basic and acidic residues" evidence="1">
    <location>
        <begin position="174"/>
        <end position="185"/>
    </location>
</feature>
<dbReference type="EMBL" id="KV722536">
    <property type="protein sequence ID" value="OCH86269.1"/>
    <property type="molecule type" value="Genomic_DNA"/>
</dbReference>
<organism evidence="2 3">
    <name type="scientific">Obba rivulosa</name>
    <dbReference type="NCBI Taxonomy" id="1052685"/>
    <lineage>
        <taxon>Eukaryota</taxon>
        <taxon>Fungi</taxon>
        <taxon>Dikarya</taxon>
        <taxon>Basidiomycota</taxon>
        <taxon>Agaricomycotina</taxon>
        <taxon>Agaricomycetes</taxon>
        <taxon>Polyporales</taxon>
        <taxon>Gelatoporiaceae</taxon>
        <taxon>Obba</taxon>
    </lineage>
</organism>
<keyword evidence="3" id="KW-1185">Reference proteome</keyword>
<evidence type="ECO:0000256" key="1">
    <source>
        <dbReference type="SAM" id="MobiDB-lite"/>
    </source>
</evidence>
<name>A0A8E2AN08_9APHY</name>
<gene>
    <name evidence="2" type="ORF">OBBRIDRAFT_806901</name>
</gene>